<accession>A0A0A9FZD6</accession>
<evidence type="ECO:0000313" key="2">
    <source>
        <dbReference type="EMBL" id="JAE13748.1"/>
    </source>
</evidence>
<feature type="region of interest" description="Disordered" evidence="1">
    <location>
        <begin position="1"/>
        <end position="25"/>
    </location>
</feature>
<name>A0A0A9FZD6_ARUDO</name>
<organism evidence="2">
    <name type="scientific">Arundo donax</name>
    <name type="common">Giant reed</name>
    <name type="synonym">Donax arundinaceus</name>
    <dbReference type="NCBI Taxonomy" id="35708"/>
    <lineage>
        <taxon>Eukaryota</taxon>
        <taxon>Viridiplantae</taxon>
        <taxon>Streptophyta</taxon>
        <taxon>Embryophyta</taxon>
        <taxon>Tracheophyta</taxon>
        <taxon>Spermatophyta</taxon>
        <taxon>Magnoliopsida</taxon>
        <taxon>Liliopsida</taxon>
        <taxon>Poales</taxon>
        <taxon>Poaceae</taxon>
        <taxon>PACMAD clade</taxon>
        <taxon>Arundinoideae</taxon>
        <taxon>Arundineae</taxon>
        <taxon>Arundo</taxon>
    </lineage>
</organism>
<evidence type="ECO:0000256" key="1">
    <source>
        <dbReference type="SAM" id="MobiDB-lite"/>
    </source>
</evidence>
<dbReference type="AlphaFoldDB" id="A0A0A9FZD6"/>
<reference evidence="2" key="2">
    <citation type="journal article" date="2015" name="Data Brief">
        <title>Shoot transcriptome of the giant reed, Arundo donax.</title>
        <authorList>
            <person name="Barrero R.A."/>
            <person name="Guerrero F.D."/>
            <person name="Moolhuijzen P."/>
            <person name="Goolsby J.A."/>
            <person name="Tidwell J."/>
            <person name="Bellgard S.E."/>
            <person name="Bellgard M.I."/>
        </authorList>
    </citation>
    <scope>NUCLEOTIDE SEQUENCE</scope>
    <source>
        <tissue evidence="2">Shoot tissue taken approximately 20 cm above the soil surface</tissue>
    </source>
</reference>
<protein>
    <submittedName>
        <fullName evidence="2">Uncharacterized protein</fullName>
    </submittedName>
</protein>
<reference evidence="2" key="1">
    <citation type="submission" date="2014-09" db="EMBL/GenBank/DDBJ databases">
        <authorList>
            <person name="Magalhaes I.L.F."/>
            <person name="Oliveira U."/>
            <person name="Santos F.R."/>
            <person name="Vidigal T.H.D.A."/>
            <person name="Brescovit A.D."/>
            <person name="Santos A.J."/>
        </authorList>
    </citation>
    <scope>NUCLEOTIDE SEQUENCE</scope>
    <source>
        <tissue evidence="2">Shoot tissue taken approximately 20 cm above the soil surface</tissue>
    </source>
</reference>
<proteinExistence type="predicted"/>
<dbReference type="EMBL" id="GBRH01184148">
    <property type="protein sequence ID" value="JAE13748.1"/>
    <property type="molecule type" value="Transcribed_RNA"/>
</dbReference>
<sequence>MPKPRYRPRTPSEAKILRKASRPPR</sequence>